<evidence type="ECO:0000259" key="3">
    <source>
        <dbReference type="Pfam" id="PF07804"/>
    </source>
</evidence>
<keyword evidence="2 5" id="KW-0418">Kinase</keyword>
<dbReference type="EMBL" id="UOFC01000269">
    <property type="protein sequence ID" value="VAW49265.1"/>
    <property type="molecule type" value="Genomic_DNA"/>
</dbReference>
<dbReference type="Gene3D" id="1.10.1070.20">
    <property type="match status" value="1"/>
</dbReference>
<feature type="domain" description="HipA-like C-terminal" evidence="3">
    <location>
        <begin position="173"/>
        <end position="411"/>
    </location>
</feature>
<keyword evidence="1" id="KW-0808">Transferase</keyword>
<dbReference type="Pfam" id="PF07804">
    <property type="entry name" value="HipA_C"/>
    <property type="match status" value="1"/>
</dbReference>
<evidence type="ECO:0000256" key="2">
    <source>
        <dbReference type="ARBA" id="ARBA00022777"/>
    </source>
</evidence>
<dbReference type="InterPro" id="IPR012893">
    <property type="entry name" value="HipA-like_C"/>
</dbReference>
<name>A0A3B0W096_9ZZZZ</name>
<dbReference type="GO" id="GO:0005829">
    <property type="term" value="C:cytosol"/>
    <property type="evidence" value="ECO:0007669"/>
    <property type="project" value="TreeGrafter"/>
</dbReference>
<reference evidence="5" key="1">
    <citation type="submission" date="2018-06" db="EMBL/GenBank/DDBJ databases">
        <authorList>
            <person name="Zhirakovskaya E."/>
        </authorList>
    </citation>
    <scope>NUCLEOTIDE SEQUENCE</scope>
</reference>
<proteinExistence type="predicted"/>
<dbReference type="GO" id="GO:0004674">
    <property type="term" value="F:protein serine/threonine kinase activity"/>
    <property type="evidence" value="ECO:0007669"/>
    <property type="project" value="TreeGrafter"/>
</dbReference>
<feature type="domain" description="HipA N-terminal subdomain 1" evidence="4">
    <location>
        <begin position="6"/>
        <end position="117"/>
    </location>
</feature>
<organism evidence="5">
    <name type="scientific">hydrothermal vent metagenome</name>
    <dbReference type="NCBI Taxonomy" id="652676"/>
    <lineage>
        <taxon>unclassified sequences</taxon>
        <taxon>metagenomes</taxon>
        <taxon>ecological metagenomes</taxon>
    </lineage>
</organism>
<dbReference type="PANTHER" id="PTHR37419">
    <property type="entry name" value="SERINE/THREONINE-PROTEIN KINASE TOXIN HIPA"/>
    <property type="match status" value="1"/>
</dbReference>
<dbReference type="InterPro" id="IPR017508">
    <property type="entry name" value="HipA_N1"/>
</dbReference>
<sequence length="440" mass="49832">MVMQTLSVYYHGLEAAVISYDLDKLHGYFEYTPKFVDTGIDLAPLKMPLKRNQVYQFPQLNPATFKGLPGLVADSLPDRFGTSVLNQWVAQQGRKQPISVMERLQYTGSRGMGALEYRPSRQLKNLNASQTIDLAELILLAQSVINSHKNLNVSINKDKADAETMKSLLAVGTSAGGARAKAVLAFNQDFSQVRSGQVKAPAGFSHYLIKFDGVNEHNSNEETFGDPLGYGTMEYVYYLMATSCGIDMEPCYLLDEGSRRHFLTKRFDRNGNAKIHTQTLTAIAHVDYNTPGSYSYEELFNTARQLKLPLYDAKQLFLRMTFNLIAHNNDDHSKNFSFIYQDSKWRLSPAYDIAYCYKPNNLWVERHWMSANGKRINHTRADLLAVAANMTKLPHSLINKMIDSVIEAVSQWEQLAKEHAVPKALRKEISRNLPLAEFRL</sequence>
<evidence type="ECO:0000256" key="1">
    <source>
        <dbReference type="ARBA" id="ARBA00022679"/>
    </source>
</evidence>
<dbReference type="Pfam" id="PF13657">
    <property type="entry name" value="Couple_hipA"/>
    <property type="match status" value="1"/>
</dbReference>
<dbReference type="PANTHER" id="PTHR37419:SF8">
    <property type="entry name" value="TOXIN YJJJ"/>
    <property type="match status" value="1"/>
</dbReference>
<protein>
    <submittedName>
        <fullName evidence="5">Toxin HigB / Protein kinase domain of HipA</fullName>
    </submittedName>
</protein>
<accession>A0A3B0W096</accession>
<gene>
    <name evidence="5" type="ORF">MNBD_GAMMA03-17</name>
</gene>
<evidence type="ECO:0000313" key="5">
    <source>
        <dbReference type="EMBL" id="VAW49265.1"/>
    </source>
</evidence>
<evidence type="ECO:0000259" key="4">
    <source>
        <dbReference type="Pfam" id="PF13657"/>
    </source>
</evidence>
<dbReference type="AlphaFoldDB" id="A0A3B0W096"/>
<dbReference type="InterPro" id="IPR052028">
    <property type="entry name" value="HipA_Ser/Thr_kinase"/>
</dbReference>